<dbReference type="SUPFAM" id="SSF54791">
    <property type="entry name" value="Eukaryotic type KH-domain (KH-domain type I)"/>
    <property type="match status" value="1"/>
</dbReference>
<dbReference type="GO" id="GO:0048024">
    <property type="term" value="P:regulation of mRNA splicing, via spliceosome"/>
    <property type="evidence" value="ECO:0007669"/>
    <property type="project" value="TreeGrafter"/>
</dbReference>
<feature type="compositionally biased region" description="Basic and acidic residues" evidence="12">
    <location>
        <begin position="382"/>
        <end position="393"/>
    </location>
</feature>
<evidence type="ECO:0000256" key="12">
    <source>
        <dbReference type="SAM" id="MobiDB-lite"/>
    </source>
</evidence>
<evidence type="ECO:0000256" key="11">
    <source>
        <dbReference type="PROSITE-ProRule" id="PRU00117"/>
    </source>
</evidence>
<dbReference type="InterPro" id="IPR001878">
    <property type="entry name" value="Znf_CCHC"/>
</dbReference>
<dbReference type="SMART" id="SM00343">
    <property type="entry name" value="ZnF_C2HC"/>
    <property type="match status" value="2"/>
</dbReference>
<organism evidence="14 15">
    <name type="scientific">Ceratopteris richardii</name>
    <name type="common">Triangle waterfern</name>
    <dbReference type="NCBI Taxonomy" id="49495"/>
    <lineage>
        <taxon>Eukaryota</taxon>
        <taxon>Viridiplantae</taxon>
        <taxon>Streptophyta</taxon>
        <taxon>Embryophyta</taxon>
        <taxon>Tracheophyta</taxon>
        <taxon>Polypodiopsida</taxon>
        <taxon>Polypodiidae</taxon>
        <taxon>Polypodiales</taxon>
        <taxon>Pteridineae</taxon>
        <taxon>Pteridaceae</taxon>
        <taxon>Parkerioideae</taxon>
        <taxon>Ceratopteris</taxon>
    </lineage>
</organism>
<evidence type="ECO:0000256" key="6">
    <source>
        <dbReference type="ARBA" id="ARBA00022833"/>
    </source>
</evidence>
<keyword evidence="7 11" id="KW-0694">RNA-binding</keyword>
<proteinExistence type="inferred from homology"/>
<dbReference type="InterPro" id="IPR036612">
    <property type="entry name" value="KH_dom_type_1_sf"/>
</dbReference>
<evidence type="ECO:0000313" key="15">
    <source>
        <dbReference type="Proteomes" id="UP000825935"/>
    </source>
</evidence>
<keyword evidence="15" id="KW-1185">Reference proteome</keyword>
<keyword evidence="4" id="KW-0479">Metal-binding</keyword>
<dbReference type="Gene3D" id="4.10.60.10">
    <property type="entry name" value="Zinc finger, CCHC-type"/>
    <property type="match status" value="1"/>
</dbReference>
<keyword evidence="9" id="KW-0539">Nucleus</keyword>
<dbReference type="GO" id="GO:0005634">
    <property type="term" value="C:nucleus"/>
    <property type="evidence" value="ECO:0007669"/>
    <property type="project" value="UniProtKB-SubCell"/>
</dbReference>
<feature type="region of interest" description="Disordered" evidence="12">
    <location>
        <begin position="382"/>
        <end position="402"/>
    </location>
</feature>
<dbReference type="PANTHER" id="PTHR11208">
    <property type="entry name" value="RNA-BINDING PROTEIN RELATED"/>
    <property type="match status" value="1"/>
</dbReference>
<dbReference type="OrthoDB" id="6777263at2759"/>
<dbReference type="GO" id="GO:0008270">
    <property type="term" value="F:zinc ion binding"/>
    <property type="evidence" value="ECO:0007669"/>
    <property type="project" value="UniProtKB-KW"/>
</dbReference>
<evidence type="ECO:0000256" key="10">
    <source>
        <dbReference type="PROSITE-ProRule" id="PRU00047"/>
    </source>
</evidence>
<dbReference type="Pfam" id="PF16275">
    <property type="entry name" value="SF1-HH"/>
    <property type="match status" value="1"/>
</dbReference>
<evidence type="ECO:0000256" key="9">
    <source>
        <dbReference type="ARBA" id="ARBA00023242"/>
    </source>
</evidence>
<feature type="region of interest" description="Disordered" evidence="12">
    <location>
        <begin position="1"/>
        <end position="95"/>
    </location>
</feature>
<feature type="compositionally biased region" description="Polar residues" evidence="12">
    <location>
        <begin position="1"/>
        <end position="11"/>
    </location>
</feature>
<evidence type="ECO:0000256" key="2">
    <source>
        <dbReference type="ARBA" id="ARBA00010382"/>
    </source>
</evidence>
<evidence type="ECO:0000256" key="3">
    <source>
        <dbReference type="ARBA" id="ARBA00022664"/>
    </source>
</evidence>
<feature type="compositionally biased region" description="Basic and acidic residues" evidence="12">
    <location>
        <begin position="145"/>
        <end position="156"/>
    </location>
</feature>
<evidence type="ECO:0000256" key="1">
    <source>
        <dbReference type="ARBA" id="ARBA00004123"/>
    </source>
</evidence>
<feature type="compositionally biased region" description="Basic and acidic residues" evidence="12">
    <location>
        <begin position="65"/>
        <end position="79"/>
    </location>
</feature>
<feature type="region of interest" description="Disordered" evidence="12">
    <location>
        <begin position="125"/>
        <end position="156"/>
    </location>
</feature>
<dbReference type="Pfam" id="PF22675">
    <property type="entry name" value="KH-I_KHDC4-BBP"/>
    <property type="match status" value="1"/>
</dbReference>
<dbReference type="GO" id="GO:0006397">
    <property type="term" value="P:mRNA processing"/>
    <property type="evidence" value="ECO:0007669"/>
    <property type="project" value="UniProtKB-KW"/>
</dbReference>
<dbReference type="InterPro" id="IPR047086">
    <property type="entry name" value="SF1-HH_sf"/>
</dbReference>
<evidence type="ECO:0000256" key="8">
    <source>
        <dbReference type="ARBA" id="ARBA00023187"/>
    </source>
</evidence>
<keyword evidence="8" id="KW-0508">mRNA splicing</keyword>
<keyword evidence="5 10" id="KW-0863">Zinc-finger</keyword>
<dbReference type="PANTHER" id="PTHR11208:SF148">
    <property type="entry name" value="CCHC-TYPE DOMAIN-CONTAINING PROTEIN"/>
    <property type="match status" value="1"/>
</dbReference>
<dbReference type="InterPro" id="IPR036875">
    <property type="entry name" value="Znf_CCHC_sf"/>
</dbReference>
<dbReference type="EMBL" id="CM035430">
    <property type="protein sequence ID" value="KAH7298850.1"/>
    <property type="molecule type" value="Genomic_DNA"/>
</dbReference>
<feature type="compositionally biased region" description="Low complexity" evidence="12">
    <location>
        <begin position="30"/>
        <end position="47"/>
    </location>
</feature>
<evidence type="ECO:0000313" key="14">
    <source>
        <dbReference type="EMBL" id="KAH7298850.1"/>
    </source>
</evidence>
<gene>
    <name evidence="14" type="ORF">KP509_25G061400</name>
</gene>
<dbReference type="Gene3D" id="3.30.1370.10">
    <property type="entry name" value="K Homology domain, type 1"/>
    <property type="match status" value="1"/>
</dbReference>
<dbReference type="InterPro" id="IPR004087">
    <property type="entry name" value="KH_dom"/>
</dbReference>
<dbReference type="AlphaFoldDB" id="A0A8T2RRQ3"/>
<evidence type="ECO:0000259" key="13">
    <source>
        <dbReference type="PROSITE" id="PS50158"/>
    </source>
</evidence>
<sequence length="968" mass="105396">MDTLSSSSMPTPSVVADGGEKQSNPDGEQTVGSSGTATTRTASMSMVGPNFVIPKSKAIVPTRTSKWEPLDPKKEEHNPSSRKTRWGPDPAEEPAVKRGRALAYQTRAEQLAAQLEANILEVDYNEGTRSPSPPPIYDSFGHRMNTREGRKRDRLDTERREAIGECMKLNPFYKPPAGYRPVLKESKLFIPAKENPGYNFIGLILGPRGNTQKRLETETGCRITIRGKGSIKDGKTVPYRFGKDNDGMSEDLHVHIAAETYEKVDAAVDIIAPLLIPVDEDRNIYKMKQLRELAEMNGTVFDLRRICTLCGEEGHRDWQCPKDKLQTFQAKVICRLCGDASHPTMDCPLKISGQGKTIDKEYLNFLEELGVGLGDIDPMLKSDSDAHMGEHTADASPPPSQNASGILPFPAKWMEGFNEFNRRMAAGGSEVGGFPRFPFPFPFPPGPQAFRFLAPFFNPAFFELFKNRPFPPPLPMMAFMLSAFRGRFPFPPFGFRPEMMRPPVPPSPSRDSASMMPMNVSTPVSAPAGDQSSFYVDKVAESKNPEDLPSFTGATDDFQQQQTVVSTMALNEQEQHTVDKTPEAAIPAGPSESESRPRSPPVPLSAPAVSPIQSGDVQLPSSGLPVSPVVSPPILPLVRPVPSVRPPFLDPPTFTPVGTPSLPSTIGGSAVGATNWSSSISHSVPAQLWGGCNEGQPPSTYQSEKPVLECNPSGLSTSGTLGALPPRIGDPYSFNFTDSRGIASDNQFPSSHPPSFPMNISCYTPSSVPFSAPPVPSASGFSPNFIHNPPQNLSNNFGMVSENQPRCYAPSYADSHIAPPLPAVTQSQLAGSLHAEMYSQFSSSSQPVNPAFTSPASSMVNTGHAYYPSSTFSSDLPYSRGQESFSAASTDPYASTKYRSSDMYRSGPADLFHTVDRSLPGSMGQEFRGSTSQPFETDYKYEPSVPPHFLHQTMKSPWSMDFHGRPRP</sequence>
<keyword evidence="6" id="KW-0862">Zinc</keyword>
<feature type="domain" description="CCHC-type" evidence="13">
    <location>
        <begin position="307"/>
        <end position="322"/>
    </location>
</feature>
<dbReference type="InterPro" id="IPR055256">
    <property type="entry name" value="KH_1_KHDC4/BBP-like"/>
</dbReference>
<protein>
    <recommendedName>
        <fullName evidence="13">CCHC-type domain-containing protein</fullName>
    </recommendedName>
</protein>
<dbReference type="SUPFAM" id="SSF57756">
    <property type="entry name" value="Retrovirus zinc finger-like domains"/>
    <property type="match status" value="1"/>
</dbReference>
<dbReference type="CDD" id="cd02395">
    <property type="entry name" value="KH-I_BBP"/>
    <property type="match status" value="1"/>
</dbReference>
<name>A0A8T2RRQ3_CERRI</name>
<dbReference type="InterPro" id="IPR032570">
    <property type="entry name" value="SF1-HH"/>
</dbReference>
<reference evidence="14" key="1">
    <citation type="submission" date="2021-08" db="EMBL/GenBank/DDBJ databases">
        <title>WGS assembly of Ceratopteris richardii.</title>
        <authorList>
            <person name="Marchant D.B."/>
            <person name="Chen G."/>
            <person name="Jenkins J."/>
            <person name="Shu S."/>
            <person name="Leebens-Mack J."/>
            <person name="Grimwood J."/>
            <person name="Schmutz J."/>
            <person name="Soltis P."/>
            <person name="Soltis D."/>
            <person name="Chen Z.-H."/>
        </authorList>
    </citation>
    <scope>NUCLEOTIDE SEQUENCE</scope>
    <source>
        <strain evidence="14">Whitten #5841</strain>
        <tissue evidence="14">Leaf</tissue>
    </source>
</reference>
<feature type="region of interest" description="Disordered" evidence="12">
    <location>
        <begin position="574"/>
        <end position="624"/>
    </location>
</feature>
<dbReference type="InterPro" id="IPR045071">
    <property type="entry name" value="BBP-like"/>
</dbReference>
<dbReference type="Gene3D" id="6.10.140.1790">
    <property type="match status" value="1"/>
</dbReference>
<evidence type="ECO:0000256" key="5">
    <source>
        <dbReference type="ARBA" id="ARBA00022771"/>
    </source>
</evidence>
<comment type="subcellular location">
    <subcellularLocation>
        <location evidence="1">Nucleus</location>
    </subcellularLocation>
</comment>
<dbReference type="Proteomes" id="UP000825935">
    <property type="component" value="Chromosome 25"/>
</dbReference>
<feature type="region of interest" description="Disordered" evidence="12">
    <location>
        <begin position="502"/>
        <end position="529"/>
    </location>
</feature>
<accession>A0A8T2RRQ3</accession>
<evidence type="ECO:0000256" key="4">
    <source>
        <dbReference type="ARBA" id="ARBA00022723"/>
    </source>
</evidence>
<comment type="caution">
    <text evidence="14">The sequence shown here is derived from an EMBL/GenBank/DDBJ whole genome shotgun (WGS) entry which is preliminary data.</text>
</comment>
<keyword evidence="3" id="KW-0507">mRNA processing</keyword>
<dbReference type="SMART" id="SM00322">
    <property type="entry name" value="KH"/>
    <property type="match status" value="1"/>
</dbReference>
<comment type="similarity">
    <text evidence="2">Belongs to the BBP/SF1 family.</text>
</comment>
<dbReference type="GO" id="GO:0008380">
    <property type="term" value="P:RNA splicing"/>
    <property type="evidence" value="ECO:0007669"/>
    <property type="project" value="UniProtKB-KW"/>
</dbReference>
<dbReference type="PROSITE" id="PS50158">
    <property type="entry name" value="ZF_CCHC"/>
    <property type="match status" value="1"/>
</dbReference>
<feature type="compositionally biased region" description="Polar residues" evidence="12">
    <location>
        <begin position="519"/>
        <end position="529"/>
    </location>
</feature>
<evidence type="ECO:0000256" key="7">
    <source>
        <dbReference type="ARBA" id="ARBA00022884"/>
    </source>
</evidence>
<dbReference type="PROSITE" id="PS50084">
    <property type="entry name" value="KH_TYPE_1"/>
    <property type="match status" value="1"/>
</dbReference>
<dbReference type="GO" id="GO:0003729">
    <property type="term" value="F:mRNA binding"/>
    <property type="evidence" value="ECO:0007669"/>
    <property type="project" value="TreeGrafter"/>
</dbReference>